<gene>
    <name evidence="3" type="ORF">GOODEAATRI_031582</name>
</gene>
<accession>A0ABV0PTA6</accession>
<dbReference type="EMBL" id="JAHRIO010085418">
    <property type="protein sequence ID" value="MEQ2186721.1"/>
    <property type="molecule type" value="Genomic_DNA"/>
</dbReference>
<proteinExistence type="inferred from homology"/>
<evidence type="ECO:0000313" key="3">
    <source>
        <dbReference type="EMBL" id="MEQ2186721.1"/>
    </source>
</evidence>
<sequence>MAGAWQMTVELKMGLFSDAQVEADPLAASEESQPVPCPPEVTPHHIWIEFPTQADKRLREDISTIIRFYASILSDKKYLAACQLVAPDNQDPSLNSLSVMNAADLRSNVDSSSRSQQSVQGWINTYPLSSGMSTTSKKSGRMLSYTWTRRGQ</sequence>
<protein>
    <recommendedName>
        <fullName evidence="2">PI4-kinase N-terminal domain-containing protein</fullName>
    </recommendedName>
</protein>
<dbReference type="Proteomes" id="UP001476798">
    <property type="component" value="Unassembled WGS sequence"/>
</dbReference>
<dbReference type="InterPro" id="IPR045495">
    <property type="entry name" value="PI4K_N"/>
</dbReference>
<dbReference type="Pfam" id="PF19274">
    <property type="entry name" value="PI4K_N"/>
    <property type="match status" value="1"/>
</dbReference>
<evidence type="ECO:0000259" key="2">
    <source>
        <dbReference type="Pfam" id="PF19274"/>
    </source>
</evidence>
<comment type="caution">
    <text evidence="3">The sequence shown here is derived from an EMBL/GenBank/DDBJ whole genome shotgun (WGS) entry which is preliminary data.</text>
</comment>
<reference evidence="3 4" key="1">
    <citation type="submission" date="2021-06" db="EMBL/GenBank/DDBJ databases">
        <authorList>
            <person name="Palmer J.M."/>
        </authorList>
    </citation>
    <scope>NUCLEOTIDE SEQUENCE [LARGE SCALE GENOMIC DNA]</scope>
    <source>
        <strain evidence="3 4">GA_2019</strain>
        <tissue evidence="3">Muscle</tissue>
    </source>
</reference>
<evidence type="ECO:0000256" key="1">
    <source>
        <dbReference type="ARBA" id="ARBA00006209"/>
    </source>
</evidence>
<evidence type="ECO:0000313" key="4">
    <source>
        <dbReference type="Proteomes" id="UP001476798"/>
    </source>
</evidence>
<feature type="non-terminal residue" evidence="3">
    <location>
        <position position="152"/>
    </location>
</feature>
<comment type="similarity">
    <text evidence="1">Belongs to the PI3/PI4-kinase family. Type III PI4K subfamily.</text>
</comment>
<name>A0ABV0PTA6_9TELE</name>
<keyword evidence="4" id="KW-1185">Reference proteome</keyword>
<organism evidence="3 4">
    <name type="scientific">Goodea atripinnis</name>
    <dbReference type="NCBI Taxonomy" id="208336"/>
    <lineage>
        <taxon>Eukaryota</taxon>
        <taxon>Metazoa</taxon>
        <taxon>Chordata</taxon>
        <taxon>Craniata</taxon>
        <taxon>Vertebrata</taxon>
        <taxon>Euteleostomi</taxon>
        <taxon>Actinopterygii</taxon>
        <taxon>Neopterygii</taxon>
        <taxon>Teleostei</taxon>
        <taxon>Neoteleostei</taxon>
        <taxon>Acanthomorphata</taxon>
        <taxon>Ovalentaria</taxon>
        <taxon>Atherinomorphae</taxon>
        <taxon>Cyprinodontiformes</taxon>
        <taxon>Goodeidae</taxon>
        <taxon>Goodea</taxon>
    </lineage>
</organism>
<feature type="domain" description="PI4-kinase N-terminal" evidence="2">
    <location>
        <begin position="1"/>
        <end position="50"/>
    </location>
</feature>